<dbReference type="RefSeq" id="WP_204021207.1">
    <property type="nucleotide sequence ID" value="NZ_BOOW01000006.1"/>
</dbReference>
<dbReference type="Pfam" id="PF02441">
    <property type="entry name" value="Flavoprotein"/>
    <property type="match status" value="1"/>
</dbReference>
<dbReference type="SUPFAM" id="SSF52507">
    <property type="entry name" value="Homo-oligomeric flavin-containing Cys decarboxylases, HFCD"/>
    <property type="match status" value="1"/>
</dbReference>
<organism evidence="2 3">
    <name type="scientific">Sinosporangium siamense</name>
    <dbReference type="NCBI Taxonomy" id="1367973"/>
    <lineage>
        <taxon>Bacteria</taxon>
        <taxon>Bacillati</taxon>
        <taxon>Actinomycetota</taxon>
        <taxon>Actinomycetes</taxon>
        <taxon>Streptosporangiales</taxon>
        <taxon>Streptosporangiaceae</taxon>
        <taxon>Sinosporangium</taxon>
    </lineage>
</organism>
<dbReference type="PANTHER" id="PTHR14359">
    <property type="entry name" value="HOMO-OLIGOMERIC FLAVIN CONTAINING CYS DECARBOXYLASE FAMILY"/>
    <property type="match status" value="1"/>
</dbReference>
<dbReference type="GO" id="GO:0071513">
    <property type="term" value="C:phosphopantothenoylcysteine decarboxylase complex"/>
    <property type="evidence" value="ECO:0007669"/>
    <property type="project" value="TreeGrafter"/>
</dbReference>
<keyword evidence="3" id="KW-1185">Reference proteome</keyword>
<dbReference type="InterPro" id="IPR003382">
    <property type="entry name" value="Flavoprotein"/>
</dbReference>
<name>A0A919RDB5_9ACTN</name>
<dbReference type="InterPro" id="IPR036551">
    <property type="entry name" value="Flavin_trans-like"/>
</dbReference>
<proteinExistence type="predicted"/>
<dbReference type="GO" id="GO:0004633">
    <property type="term" value="F:phosphopantothenoylcysteine decarboxylase activity"/>
    <property type="evidence" value="ECO:0007669"/>
    <property type="project" value="TreeGrafter"/>
</dbReference>
<gene>
    <name evidence="2" type="ORF">Ssi02_08960</name>
</gene>
<evidence type="ECO:0000313" key="2">
    <source>
        <dbReference type="EMBL" id="GII90665.1"/>
    </source>
</evidence>
<accession>A0A919RDB5</accession>
<feature type="domain" description="Flavoprotein" evidence="1">
    <location>
        <begin position="13"/>
        <end position="149"/>
    </location>
</feature>
<evidence type="ECO:0000313" key="3">
    <source>
        <dbReference type="Proteomes" id="UP000606172"/>
    </source>
</evidence>
<evidence type="ECO:0000259" key="1">
    <source>
        <dbReference type="Pfam" id="PF02441"/>
    </source>
</evidence>
<dbReference type="EMBL" id="BOOW01000006">
    <property type="protein sequence ID" value="GII90665.1"/>
    <property type="molecule type" value="Genomic_DNA"/>
</dbReference>
<dbReference type="GO" id="GO:0015937">
    <property type="term" value="P:coenzyme A biosynthetic process"/>
    <property type="evidence" value="ECO:0007669"/>
    <property type="project" value="TreeGrafter"/>
</dbReference>
<reference evidence="2" key="1">
    <citation type="submission" date="2021-01" db="EMBL/GenBank/DDBJ databases">
        <title>Whole genome shotgun sequence of Sinosporangium siamense NBRC 109515.</title>
        <authorList>
            <person name="Komaki H."/>
            <person name="Tamura T."/>
        </authorList>
    </citation>
    <scope>NUCLEOTIDE SEQUENCE</scope>
    <source>
        <strain evidence="2">NBRC 109515</strain>
    </source>
</reference>
<dbReference type="Proteomes" id="UP000606172">
    <property type="component" value="Unassembled WGS sequence"/>
</dbReference>
<protein>
    <submittedName>
        <fullName evidence="2">Phosphopantothenoylcysteine synthetase</fullName>
    </submittedName>
</protein>
<sequence length="207" mass="22126">MNARQVPEFGARRLLVVGSGAISVMQLPFWLTWLTSSYPELEVEVVLTRSAEQFVSSHALSVLVGRETISDRWPAEPQAQALHVRLTEWSDSVIVYPACMNFVSRLALGLADTPALLALQCTPSPIAVAPSLPPGALRNPTFTGHLKSLEERPNVVVAPTQAATSATTGRKDAAGAPPLWKVIELVEGLRRDLAAETAGDEAPGPTT</sequence>
<comment type="caution">
    <text evidence="2">The sequence shown here is derived from an EMBL/GenBank/DDBJ whole genome shotgun (WGS) entry which is preliminary data.</text>
</comment>
<dbReference type="Gene3D" id="3.40.50.1950">
    <property type="entry name" value="Flavin prenyltransferase-like"/>
    <property type="match status" value="1"/>
</dbReference>
<dbReference type="PANTHER" id="PTHR14359:SF6">
    <property type="entry name" value="PHOSPHOPANTOTHENOYLCYSTEINE DECARBOXYLASE"/>
    <property type="match status" value="1"/>
</dbReference>
<dbReference type="AlphaFoldDB" id="A0A919RDB5"/>
<dbReference type="GO" id="GO:0010181">
    <property type="term" value="F:FMN binding"/>
    <property type="evidence" value="ECO:0007669"/>
    <property type="project" value="TreeGrafter"/>
</dbReference>